<proteinExistence type="predicted"/>
<name>A0A069NG23_9BURK</name>
<accession>A0A069NG23</accession>
<gene>
    <name evidence="1" type="ORF">BG57_23705</name>
</gene>
<organism evidence="1 2">
    <name type="scientific">Caballeronia grimmiae</name>
    <dbReference type="NCBI Taxonomy" id="1071679"/>
    <lineage>
        <taxon>Bacteria</taxon>
        <taxon>Pseudomonadati</taxon>
        <taxon>Pseudomonadota</taxon>
        <taxon>Betaproteobacteria</taxon>
        <taxon>Burkholderiales</taxon>
        <taxon>Burkholderiaceae</taxon>
        <taxon>Caballeronia</taxon>
    </lineage>
</organism>
<evidence type="ECO:0000313" key="2">
    <source>
        <dbReference type="Proteomes" id="UP000027439"/>
    </source>
</evidence>
<protein>
    <submittedName>
        <fullName evidence="1">Uncharacterized protein</fullName>
    </submittedName>
</protein>
<dbReference type="Proteomes" id="UP000027439">
    <property type="component" value="Unassembled WGS sequence"/>
</dbReference>
<sequence>MAWQMQDLEVPVTEIDNIPFLDDFRDGRRSHAVVRHLVIGTWKSGYQIAIKRIAPFVVSTNRGIAQYRSQKRAVLAWRAQVVGLEFVDKRVLELMMPANMIRVRMCRDCGYLLLQQMPGRVTQTGDAQSRIDQQVPVAAPHMPDIAPHQWYDMRFP</sequence>
<reference evidence="1 2" key="1">
    <citation type="submission" date="2014-03" db="EMBL/GenBank/DDBJ databases">
        <title>Draft Genome Sequences of Four Burkholderia Strains.</title>
        <authorList>
            <person name="Liu X.Y."/>
            <person name="Li C.X."/>
            <person name="Xu J.H."/>
        </authorList>
    </citation>
    <scope>NUCLEOTIDE SEQUENCE [LARGE SCALE GENOMIC DNA]</scope>
    <source>
        <strain evidence="1 2">R27</strain>
    </source>
</reference>
<evidence type="ECO:0000313" key="1">
    <source>
        <dbReference type="EMBL" id="KDR27057.1"/>
    </source>
</evidence>
<dbReference type="EMBL" id="JFHE01000046">
    <property type="protein sequence ID" value="KDR27057.1"/>
    <property type="molecule type" value="Genomic_DNA"/>
</dbReference>
<dbReference type="AlphaFoldDB" id="A0A069NG23"/>
<comment type="caution">
    <text evidence="1">The sequence shown here is derived from an EMBL/GenBank/DDBJ whole genome shotgun (WGS) entry which is preliminary data.</text>
</comment>